<dbReference type="AlphaFoldDB" id="A0A6A8MDT9"/>
<name>A0A6A8MDT9_9LACO</name>
<proteinExistence type="predicted"/>
<keyword evidence="4" id="KW-1185">Reference proteome</keyword>
<evidence type="ECO:0000313" key="3">
    <source>
        <dbReference type="EMBL" id="MST86944.1"/>
    </source>
</evidence>
<dbReference type="OrthoDB" id="2327165at2"/>
<feature type="chain" id="PRO_5039364688" description="S-layer protein C-terminal domain-containing protein" evidence="1">
    <location>
        <begin position="23"/>
        <end position="405"/>
    </location>
</feature>
<reference evidence="3 4" key="1">
    <citation type="submission" date="2019-08" db="EMBL/GenBank/DDBJ databases">
        <title>In-depth cultivation of the pig gut microbiome towards novel bacterial diversity and tailored functional studies.</title>
        <authorList>
            <person name="Wylensek D."/>
            <person name="Hitch T.C.A."/>
            <person name="Clavel T."/>
        </authorList>
    </citation>
    <scope>NUCLEOTIDE SEQUENCE [LARGE SCALE GENOMIC DNA]</scope>
    <source>
        <strain evidence="3 4">Bifido-178-WT-2B</strain>
    </source>
</reference>
<organism evidence="3 4">
    <name type="scientific">Lactobacillus porci</name>
    <dbReference type="NCBI Taxonomy" id="2012477"/>
    <lineage>
        <taxon>Bacteria</taxon>
        <taxon>Bacillati</taxon>
        <taxon>Bacillota</taxon>
        <taxon>Bacilli</taxon>
        <taxon>Lactobacillales</taxon>
        <taxon>Lactobacillaceae</taxon>
        <taxon>Lactobacillus</taxon>
    </lineage>
</organism>
<evidence type="ECO:0000256" key="1">
    <source>
        <dbReference type="SAM" id="SignalP"/>
    </source>
</evidence>
<evidence type="ECO:0000313" key="4">
    <source>
        <dbReference type="Proteomes" id="UP000438120"/>
    </source>
</evidence>
<dbReference type="Pfam" id="PF03217">
    <property type="entry name" value="SlpA"/>
    <property type="match status" value="2"/>
</dbReference>
<protein>
    <recommendedName>
        <fullName evidence="2">S-layer protein C-terminal domain-containing protein</fullName>
    </recommendedName>
</protein>
<sequence length="405" mass="43772">MRKITKSLLTALSLATSVVSLAPAVSAGVASAAVKTTKSIEYRDGTYAVSAEFYDVGSNVNSTEASLLPTMMNVVIKNGKLTTLSFSLDKDSAVYSDLTLNGKKAKTTTDKNGKVTYTFTGAYKAGKGSASFVVSSLGTDAFKADMVLGALPSKSYTNITTTNAVAKKKVQRNSAVYNSKAVRIKGVKTIKAGKTITTYGTLTRGTTKFYKISKKASQYIRASNVDGKYITLKVGTLVYDKNAKATKEGYKPGKKLYAYEKVTLAGSKFYRIGTNKYVRAVNADGKYITLKHGSIAYTKDLQKTTVAYAEGKKLYALASATLDNKKYYQVGTNAFVVAANADGTQRTLKKNAYVYKKSKGKAVRSGKTTWKKNSKHKTYGSAVTIKGKKYYIVAVGKYVVKSNFR</sequence>
<dbReference type="InterPro" id="IPR024968">
    <property type="entry name" value="SlpA_C_lactobacillus"/>
</dbReference>
<feature type="domain" description="S-layer protein C-terminal" evidence="2">
    <location>
        <begin position="163"/>
        <end position="223"/>
    </location>
</feature>
<keyword evidence="1" id="KW-0732">Signal</keyword>
<feature type="domain" description="S-layer protein C-terminal" evidence="2">
    <location>
        <begin position="339"/>
        <end position="400"/>
    </location>
</feature>
<comment type="caution">
    <text evidence="3">The sequence shown here is derived from an EMBL/GenBank/DDBJ whole genome shotgun (WGS) entry which is preliminary data.</text>
</comment>
<dbReference type="EMBL" id="VUMX01000009">
    <property type="protein sequence ID" value="MST86944.1"/>
    <property type="molecule type" value="Genomic_DNA"/>
</dbReference>
<gene>
    <name evidence="3" type="ORF">FYJ62_04665</name>
</gene>
<dbReference type="Proteomes" id="UP000438120">
    <property type="component" value="Unassembled WGS sequence"/>
</dbReference>
<accession>A0A6A8MDT9</accession>
<dbReference type="RefSeq" id="WP_154548214.1">
    <property type="nucleotide sequence ID" value="NZ_VUMX01000009.1"/>
</dbReference>
<evidence type="ECO:0000259" key="2">
    <source>
        <dbReference type="Pfam" id="PF03217"/>
    </source>
</evidence>
<feature type="signal peptide" evidence="1">
    <location>
        <begin position="1"/>
        <end position="22"/>
    </location>
</feature>